<dbReference type="AlphaFoldDB" id="M7P3E9"/>
<dbReference type="eggNOG" id="COG2200">
    <property type="taxonomic scope" value="Bacteria"/>
</dbReference>
<comment type="cofactor">
    <cofactor evidence="1">
        <name>Mg(2+)</name>
        <dbReference type="ChEBI" id="CHEBI:18420"/>
    </cofactor>
</comment>
<dbReference type="InterPro" id="IPR003018">
    <property type="entry name" value="GAF"/>
</dbReference>
<dbReference type="Pfam" id="PF00990">
    <property type="entry name" value="GGDEF"/>
    <property type="match status" value="1"/>
</dbReference>
<dbReference type="PANTHER" id="PTHR33121">
    <property type="entry name" value="CYCLIC DI-GMP PHOSPHODIESTERASE PDEF"/>
    <property type="match status" value="1"/>
</dbReference>
<evidence type="ECO:0000256" key="1">
    <source>
        <dbReference type="ARBA" id="ARBA00001946"/>
    </source>
</evidence>
<evidence type="ECO:0000256" key="2">
    <source>
        <dbReference type="ARBA" id="ARBA00022679"/>
    </source>
</evidence>
<dbReference type="SMART" id="SM00052">
    <property type="entry name" value="EAL"/>
    <property type="match status" value="1"/>
</dbReference>
<dbReference type="InterPro" id="IPR001789">
    <property type="entry name" value="Sig_transdc_resp-reg_receiver"/>
</dbReference>
<dbReference type="InterPro" id="IPR001633">
    <property type="entry name" value="EAL_dom"/>
</dbReference>
<dbReference type="CDD" id="cd01948">
    <property type="entry name" value="EAL"/>
    <property type="match status" value="1"/>
</dbReference>
<dbReference type="SMART" id="SM00448">
    <property type="entry name" value="REC"/>
    <property type="match status" value="1"/>
</dbReference>
<dbReference type="SUPFAM" id="SSF52172">
    <property type="entry name" value="CheY-like"/>
    <property type="match status" value="1"/>
</dbReference>
<dbReference type="PROSITE" id="PS50110">
    <property type="entry name" value="RESPONSE_REGULATORY"/>
    <property type="match status" value="1"/>
</dbReference>
<dbReference type="GO" id="GO:0071111">
    <property type="term" value="F:cyclic-guanylate-specific phosphodiesterase activity"/>
    <property type="evidence" value="ECO:0007669"/>
    <property type="project" value="InterPro"/>
</dbReference>
<dbReference type="SMART" id="SM00065">
    <property type="entry name" value="GAF"/>
    <property type="match status" value="1"/>
</dbReference>
<protein>
    <recommendedName>
        <fullName evidence="10">Diguanylate cyclase</fullName>
    </recommendedName>
</protein>
<feature type="modified residue" description="4-aspartylphosphate" evidence="4">
    <location>
        <position position="54"/>
    </location>
</feature>
<evidence type="ECO:0000256" key="4">
    <source>
        <dbReference type="PROSITE-ProRule" id="PRU00169"/>
    </source>
</evidence>
<dbReference type="InterPro" id="IPR043128">
    <property type="entry name" value="Rev_trsase/Diguanyl_cyclase"/>
</dbReference>
<keyword evidence="4" id="KW-0597">Phosphoprotein</keyword>
<name>M7P3E9_9GAMM</name>
<evidence type="ECO:0000259" key="6">
    <source>
        <dbReference type="PROSITE" id="PS50883"/>
    </source>
</evidence>
<dbReference type="Gene3D" id="3.30.70.270">
    <property type="match status" value="1"/>
</dbReference>
<keyword evidence="2" id="KW-0808">Transferase</keyword>
<feature type="domain" description="Response regulatory" evidence="5">
    <location>
        <begin position="5"/>
        <end position="124"/>
    </location>
</feature>
<evidence type="ECO:0000259" key="7">
    <source>
        <dbReference type="PROSITE" id="PS50887"/>
    </source>
</evidence>
<dbReference type="Gene3D" id="3.30.450.40">
    <property type="match status" value="1"/>
</dbReference>
<dbReference type="PROSITE" id="PS50887">
    <property type="entry name" value="GGDEF"/>
    <property type="match status" value="1"/>
</dbReference>
<dbReference type="SUPFAM" id="SSF141868">
    <property type="entry name" value="EAL domain-like"/>
    <property type="match status" value="1"/>
</dbReference>
<dbReference type="GO" id="GO:0000160">
    <property type="term" value="P:phosphorelay signal transduction system"/>
    <property type="evidence" value="ECO:0007669"/>
    <property type="project" value="InterPro"/>
</dbReference>
<dbReference type="GO" id="GO:0016301">
    <property type="term" value="F:kinase activity"/>
    <property type="evidence" value="ECO:0007669"/>
    <property type="project" value="UniProtKB-KW"/>
</dbReference>
<dbReference type="InterPro" id="IPR029787">
    <property type="entry name" value="Nucleotide_cyclase"/>
</dbReference>
<gene>
    <name evidence="8" type="ORF">MPL1_02051</name>
</gene>
<dbReference type="Gene3D" id="3.20.20.450">
    <property type="entry name" value="EAL domain"/>
    <property type="match status" value="1"/>
</dbReference>
<dbReference type="SMART" id="SM00267">
    <property type="entry name" value="GGDEF"/>
    <property type="match status" value="1"/>
</dbReference>
<sequence length="722" mass="81189">MSEQRLLILDDDELTGKTISNIAEFAGMKTCICQTSVDFFQKLEHWQPSHIAVDLIMPDMDGVEVLVELANRKTSAGVIITSGVGHRILEAAARSASEHGLNILGTLPKPFNPRRFRELVNIDFKAAFRNTRSADLQPRAVRSVNEDDLRTAIHQGNISVVYQPKIECHGGKLTGFEALARWEHPEKGLIPPDLFIGMAEAQGLIDSLTILVFEQALPWFNQFLQQIAGYHNLPTSNDLHLSVNISARSLLNAELFEHIHELCSNNGLDSHQIMLELTETGAMDDPVASLDMLTRLRMRGFHLSIDDFGTGFSSMVQLVRMPFSEVKIDKSFVMTAHTSRESRLVIKAIIELAHSLGLQATAEGIEDMQTLQFLQELNCDHAQGYMLGRPAQGDTFIDWLQQRHQEIEKQRLQALKGSKLLDTPAEERFDRITRLAKRLFKVPITLISLVDENRQWFKSKTGLTVCETSREVAFCSYAIEQDGLFLVEDASRDSRFADNPLVTGPPFIRFYAGYPVAAPTGEKLGTLCLIDHVNRKFTQREADTLQELATMVEEEIATNQLLSEDHLTGLLNRRGFEGRAGHVLQLCQRQQMVTSLVYIDLDNFKQINDRQGHQAGDDALIQFARTLSMTFRDSDLIARIGGDEFVVMLINQDAADIPAIMQRLQSTVQAYNDKVNPELHLSYSYGLASAETDSEYSLQQLYAVADEAMYRNKRQSSTDKPH</sequence>
<dbReference type="Pfam" id="PF00563">
    <property type="entry name" value="EAL"/>
    <property type="match status" value="1"/>
</dbReference>
<evidence type="ECO:0000259" key="5">
    <source>
        <dbReference type="PROSITE" id="PS50110"/>
    </source>
</evidence>
<keyword evidence="9" id="KW-1185">Reference proteome</keyword>
<dbReference type="Gene3D" id="3.40.50.2300">
    <property type="match status" value="1"/>
</dbReference>
<dbReference type="OrthoDB" id="9812358at2"/>
<organism evidence="8 9">
    <name type="scientific">Methylophaga lonarensis MPL</name>
    <dbReference type="NCBI Taxonomy" id="1286106"/>
    <lineage>
        <taxon>Bacteria</taxon>
        <taxon>Pseudomonadati</taxon>
        <taxon>Pseudomonadota</taxon>
        <taxon>Gammaproteobacteria</taxon>
        <taxon>Thiotrichales</taxon>
        <taxon>Piscirickettsiaceae</taxon>
        <taxon>Methylophaga</taxon>
    </lineage>
</organism>
<dbReference type="PROSITE" id="PS50883">
    <property type="entry name" value="EAL"/>
    <property type="match status" value="1"/>
</dbReference>
<dbReference type="eggNOG" id="COG3706">
    <property type="taxonomic scope" value="Bacteria"/>
</dbReference>
<feature type="domain" description="EAL" evidence="6">
    <location>
        <begin position="142"/>
        <end position="404"/>
    </location>
</feature>
<dbReference type="PATRIC" id="fig|1286106.3.peg.413"/>
<dbReference type="InterPro" id="IPR050706">
    <property type="entry name" value="Cyclic-di-GMP_PDE-like"/>
</dbReference>
<dbReference type="SUPFAM" id="SSF55781">
    <property type="entry name" value="GAF domain-like"/>
    <property type="match status" value="1"/>
</dbReference>
<dbReference type="STRING" id="1286106.MPL1_02051"/>
<dbReference type="Pfam" id="PF01590">
    <property type="entry name" value="GAF"/>
    <property type="match status" value="1"/>
</dbReference>
<accession>M7P3E9</accession>
<evidence type="ECO:0000256" key="3">
    <source>
        <dbReference type="ARBA" id="ARBA00022777"/>
    </source>
</evidence>
<dbReference type="InterPro" id="IPR011006">
    <property type="entry name" value="CheY-like_superfamily"/>
</dbReference>
<dbReference type="EMBL" id="APHR01000009">
    <property type="protein sequence ID" value="EMR14042.1"/>
    <property type="molecule type" value="Genomic_DNA"/>
</dbReference>
<dbReference type="Pfam" id="PF00072">
    <property type="entry name" value="Response_reg"/>
    <property type="match status" value="1"/>
</dbReference>
<dbReference type="InterPro" id="IPR035919">
    <property type="entry name" value="EAL_sf"/>
</dbReference>
<dbReference type="CDD" id="cd01949">
    <property type="entry name" value="GGDEF"/>
    <property type="match status" value="1"/>
</dbReference>
<evidence type="ECO:0008006" key="10">
    <source>
        <dbReference type="Google" id="ProtNLM"/>
    </source>
</evidence>
<comment type="caution">
    <text evidence="8">The sequence shown here is derived from an EMBL/GenBank/DDBJ whole genome shotgun (WGS) entry which is preliminary data.</text>
</comment>
<dbReference type="InterPro" id="IPR029016">
    <property type="entry name" value="GAF-like_dom_sf"/>
</dbReference>
<dbReference type="FunFam" id="3.30.70.270:FF:000001">
    <property type="entry name" value="Diguanylate cyclase domain protein"/>
    <property type="match status" value="1"/>
</dbReference>
<reference evidence="8 9" key="1">
    <citation type="journal article" date="2013" name="Genome Announc.">
        <title>Draft Genome Sequence of Methylophaga lonarensis MPLT, a Haloalkaliphilic (Non-Methane-Utilizing) Methylotroph.</title>
        <authorList>
            <person name="Shetty S.A."/>
            <person name="Marathe N.P."/>
            <person name="Munot H."/>
            <person name="Antony C.P."/>
            <person name="Dhotre D.P."/>
            <person name="Murrell J.C."/>
            <person name="Shouche Y.S."/>
        </authorList>
    </citation>
    <scope>NUCLEOTIDE SEQUENCE [LARGE SCALE GENOMIC DNA]</scope>
    <source>
        <strain evidence="8 9">MPL</strain>
    </source>
</reference>
<evidence type="ECO:0000313" key="9">
    <source>
        <dbReference type="Proteomes" id="UP000012019"/>
    </source>
</evidence>
<dbReference type="Proteomes" id="UP000012019">
    <property type="component" value="Unassembled WGS sequence"/>
</dbReference>
<dbReference type="InterPro" id="IPR000160">
    <property type="entry name" value="GGDEF_dom"/>
</dbReference>
<dbReference type="NCBIfam" id="TIGR00254">
    <property type="entry name" value="GGDEF"/>
    <property type="match status" value="1"/>
</dbReference>
<dbReference type="SUPFAM" id="SSF55073">
    <property type="entry name" value="Nucleotide cyclase"/>
    <property type="match status" value="1"/>
</dbReference>
<proteinExistence type="predicted"/>
<dbReference type="PANTHER" id="PTHR33121:SF71">
    <property type="entry name" value="OXYGEN SENSOR PROTEIN DOSP"/>
    <property type="match status" value="1"/>
</dbReference>
<evidence type="ECO:0000313" key="8">
    <source>
        <dbReference type="EMBL" id="EMR14042.1"/>
    </source>
</evidence>
<dbReference type="RefSeq" id="WP_009725459.1">
    <property type="nucleotide sequence ID" value="NZ_APHR01000009.1"/>
</dbReference>
<keyword evidence="3" id="KW-0418">Kinase</keyword>
<feature type="domain" description="GGDEF" evidence="7">
    <location>
        <begin position="592"/>
        <end position="722"/>
    </location>
</feature>